<evidence type="ECO:0000256" key="3">
    <source>
        <dbReference type="ARBA" id="ARBA00022630"/>
    </source>
</evidence>
<feature type="transmembrane region" description="Helical" evidence="10">
    <location>
        <begin position="217"/>
        <end position="235"/>
    </location>
</feature>
<dbReference type="InterPro" id="IPR011303">
    <property type="entry name" value="RnfD_bac"/>
</dbReference>
<evidence type="ECO:0000256" key="4">
    <source>
        <dbReference type="ARBA" id="ARBA00022643"/>
    </source>
</evidence>
<keyword evidence="6 10" id="KW-1278">Translocase</keyword>
<evidence type="ECO:0000256" key="2">
    <source>
        <dbReference type="ARBA" id="ARBA00022553"/>
    </source>
</evidence>
<dbReference type="EMBL" id="JACRSX010000007">
    <property type="protein sequence ID" value="MBC8562468.1"/>
    <property type="molecule type" value="Genomic_DNA"/>
</dbReference>
<feature type="transmembrane region" description="Helical" evidence="10">
    <location>
        <begin position="45"/>
        <end position="62"/>
    </location>
</feature>
<keyword evidence="12" id="KW-1185">Reference proteome</keyword>
<evidence type="ECO:0000256" key="9">
    <source>
        <dbReference type="ARBA" id="ARBA00023136"/>
    </source>
</evidence>
<evidence type="ECO:0000313" key="11">
    <source>
        <dbReference type="EMBL" id="MBC8562468.1"/>
    </source>
</evidence>
<comment type="caution">
    <text evidence="11">The sequence shown here is derived from an EMBL/GenBank/DDBJ whole genome shotgun (WGS) entry which is preliminary data.</text>
</comment>
<keyword evidence="4 10" id="KW-0288">FMN</keyword>
<evidence type="ECO:0000256" key="8">
    <source>
        <dbReference type="ARBA" id="ARBA00022989"/>
    </source>
</evidence>
<keyword evidence="10" id="KW-1003">Cell membrane</keyword>
<dbReference type="PANTHER" id="PTHR30578:SF0">
    <property type="entry name" value="ION-TRANSLOCATING OXIDOREDUCTASE COMPLEX SUBUNIT D"/>
    <property type="match status" value="1"/>
</dbReference>
<evidence type="ECO:0000256" key="6">
    <source>
        <dbReference type="ARBA" id="ARBA00022967"/>
    </source>
</evidence>
<comment type="subunit">
    <text evidence="10">The complex is composed of six subunits: RnfA, RnfB, RnfC, RnfD, RnfE and RnfG.</text>
</comment>
<organism evidence="11 12">
    <name type="scientific">Jutongia huaianensis</name>
    <dbReference type="NCBI Taxonomy" id="2763668"/>
    <lineage>
        <taxon>Bacteria</taxon>
        <taxon>Bacillati</taxon>
        <taxon>Bacillota</taxon>
        <taxon>Clostridia</taxon>
        <taxon>Lachnospirales</taxon>
        <taxon>Lachnospiraceae</taxon>
        <taxon>Jutongia</taxon>
    </lineage>
</organism>
<keyword evidence="7 10" id="KW-0249">Electron transport</keyword>
<keyword evidence="1 10" id="KW-0813">Transport</keyword>
<accession>A0ABR7N1H0</accession>
<feature type="transmembrane region" description="Helical" evidence="10">
    <location>
        <begin position="21"/>
        <end position="39"/>
    </location>
</feature>
<keyword evidence="3 10" id="KW-0285">Flavoprotein</keyword>
<protein>
    <recommendedName>
        <fullName evidence="10">Ion-translocating oxidoreductase complex subunit D</fullName>
        <ecNumber evidence="10">7.-.-.-</ecNumber>
    </recommendedName>
    <alternativeName>
        <fullName evidence="10">Rnf electron transport complex subunit D</fullName>
    </alternativeName>
</protein>
<evidence type="ECO:0000313" key="12">
    <source>
        <dbReference type="Proteomes" id="UP000606193"/>
    </source>
</evidence>
<dbReference type="PANTHER" id="PTHR30578">
    <property type="entry name" value="ELECTRON TRANSPORT COMPLEX PROTEIN RNFD"/>
    <property type="match status" value="1"/>
</dbReference>
<keyword evidence="2 10" id="KW-0597">Phosphoprotein</keyword>
<dbReference type="HAMAP" id="MF_00462">
    <property type="entry name" value="RsxD_RnfD"/>
    <property type="match status" value="1"/>
</dbReference>
<sequence length="330" mass="35176">MSNLLNISSSPHVRSKTSTKSIMYDVLLALAPAALFGIFNFGIRALVLIVVCMASCVLSEYIWQKAMGLPLTVSDGSAALTGLFLALNLSSKFPIWMAIIGSVFAIIIVKQLFGGLGQNFMNPALGARCFLMISFAGQMTSFAYDKAVGLKYLSGKQLDAISGATPLAMIKDGSMNLDWAQVLKMFLGTTGGTIGETSALCLLIGAAYLLIRKVISWRIPVCYLATFAVFYLIFGGHGFNLMYLAAEFCGGGLMLGAFFMATDYVTSPITPKGQIVFGILLGVLTGIFRIFGASAEGVSYAIIISNLMVPLIEKVTIPVPFGKEGIKDGK</sequence>
<feature type="transmembrane region" description="Helical" evidence="10">
    <location>
        <begin position="93"/>
        <end position="113"/>
    </location>
</feature>
<dbReference type="EC" id="7.-.-.-" evidence="10"/>
<name>A0ABR7N1H0_9FIRM</name>
<dbReference type="RefSeq" id="WP_178658997.1">
    <property type="nucleotide sequence ID" value="NZ_JACRSX010000007.1"/>
</dbReference>
<keyword evidence="9 10" id="KW-0472">Membrane</keyword>
<feature type="transmembrane region" description="Helical" evidence="10">
    <location>
        <begin position="125"/>
        <end position="144"/>
    </location>
</feature>
<dbReference type="NCBIfam" id="TIGR01946">
    <property type="entry name" value="rnfD"/>
    <property type="match status" value="1"/>
</dbReference>
<feature type="modified residue" description="FMN phosphoryl threonine" evidence="10">
    <location>
        <position position="165"/>
    </location>
</feature>
<comment type="cofactor">
    <cofactor evidence="10">
        <name>FMN</name>
        <dbReference type="ChEBI" id="CHEBI:58210"/>
    </cofactor>
</comment>
<evidence type="ECO:0000256" key="7">
    <source>
        <dbReference type="ARBA" id="ARBA00022982"/>
    </source>
</evidence>
<dbReference type="InterPro" id="IPR004338">
    <property type="entry name" value="NqrB/RnfD"/>
</dbReference>
<dbReference type="Proteomes" id="UP000606193">
    <property type="component" value="Unassembled WGS sequence"/>
</dbReference>
<keyword evidence="5 10" id="KW-0812">Transmembrane</keyword>
<comment type="subcellular location">
    <subcellularLocation>
        <location evidence="10">Cell membrane</location>
        <topology evidence="10">Multi-pass membrane protein</topology>
    </subcellularLocation>
</comment>
<comment type="similarity">
    <text evidence="10">Belongs to the NqrB/RnfD family.</text>
</comment>
<evidence type="ECO:0000256" key="10">
    <source>
        <dbReference type="HAMAP-Rule" id="MF_00462"/>
    </source>
</evidence>
<comment type="function">
    <text evidence="10">Part of a membrane-bound complex that couples electron transfer with translocation of ions across the membrane.</text>
</comment>
<feature type="transmembrane region" description="Helical" evidence="10">
    <location>
        <begin position="241"/>
        <end position="261"/>
    </location>
</feature>
<evidence type="ECO:0000256" key="1">
    <source>
        <dbReference type="ARBA" id="ARBA00022448"/>
    </source>
</evidence>
<evidence type="ECO:0000256" key="5">
    <source>
        <dbReference type="ARBA" id="ARBA00022692"/>
    </source>
</evidence>
<gene>
    <name evidence="10" type="primary">rnfD</name>
    <name evidence="11" type="ORF">H8704_07475</name>
</gene>
<keyword evidence="8 10" id="KW-1133">Transmembrane helix</keyword>
<proteinExistence type="inferred from homology"/>
<feature type="transmembrane region" description="Helical" evidence="10">
    <location>
        <begin position="185"/>
        <end position="210"/>
    </location>
</feature>
<reference evidence="11 12" key="1">
    <citation type="submission" date="2020-08" db="EMBL/GenBank/DDBJ databases">
        <title>Genome public.</title>
        <authorList>
            <person name="Liu C."/>
            <person name="Sun Q."/>
        </authorList>
    </citation>
    <scope>NUCLEOTIDE SEQUENCE [LARGE SCALE GENOMIC DNA]</scope>
    <source>
        <strain evidence="11 12">NSJ-37</strain>
    </source>
</reference>
<feature type="transmembrane region" description="Helical" evidence="10">
    <location>
        <begin position="273"/>
        <end position="292"/>
    </location>
</feature>
<dbReference type="Pfam" id="PF03116">
    <property type="entry name" value="NQR2_RnfD_RnfE"/>
    <property type="match status" value="1"/>
</dbReference>